<feature type="coiled-coil region" evidence="1">
    <location>
        <begin position="648"/>
        <end position="675"/>
    </location>
</feature>
<evidence type="ECO:0000313" key="4">
    <source>
        <dbReference type="EMBL" id="TGZ42236.1"/>
    </source>
</evidence>
<protein>
    <recommendedName>
        <fullName evidence="3">U1-type domain-containing protein</fullName>
    </recommendedName>
</protein>
<evidence type="ECO:0000313" key="5">
    <source>
        <dbReference type="Proteomes" id="UP000308267"/>
    </source>
</evidence>
<feature type="domain" description="U1-type" evidence="3">
    <location>
        <begin position="62"/>
        <end position="97"/>
    </location>
</feature>
<dbReference type="SMART" id="SM00451">
    <property type="entry name" value="ZnF_U1"/>
    <property type="match status" value="2"/>
</dbReference>
<keyword evidence="5" id="KW-1185">Reference proteome</keyword>
<evidence type="ECO:0000259" key="3">
    <source>
        <dbReference type="SMART" id="SM00451"/>
    </source>
</evidence>
<feature type="compositionally biased region" description="Polar residues" evidence="2">
    <location>
        <begin position="586"/>
        <end position="601"/>
    </location>
</feature>
<dbReference type="GO" id="GO:0008270">
    <property type="term" value="F:zinc ion binding"/>
    <property type="evidence" value="ECO:0007669"/>
    <property type="project" value="InterPro"/>
</dbReference>
<dbReference type="GO" id="GO:0003676">
    <property type="term" value="F:nucleic acid binding"/>
    <property type="evidence" value="ECO:0007669"/>
    <property type="project" value="InterPro"/>
</dbReference>
<dbReference type="Proteomes" id="UP000308267">
    <property type="component" value="Unassembled WGS sequence"/>
</dbReference>
<dbReference type="AlphaFoldDB" id="A0A4S2K1Y7"/>
<feature type="region of interest" description="Disordered" evidence="2">
    <location>
        <begin position="553"/>
        <end position="601"/>
    </location>
</feature>
<feature type="compositionally biased region" description="Polar residues" evidence="2">
    <location>
        <begin position="133"/>
        <end position="149"/>
    </location>
</feature>
<dbReference type="OrthoDB" id="6270337at2759"/>
<gene>
    <name evidence="4" type="ORF">CRM22_011220</name>
</gene>
<feature type="compositionally biased region" description="Basic and acidic residues" evidence="2">
    <location>
        <begin position="562"/>
        <end position="572"/>
    </location>
</feature>
<accession>A0A4S2K1Y7</accession>
<comment type="caution">
    <text evidence="4">The sequence shown here is derived from an EMBL/GenBank/DDBJ whole genome shotgun (WGS) entry which is preliminary data.</text>
</comment>
<keyword evidence="1" id="KW-0175">Coiled coil</keyword>
<dbReference type="Gene3D" id="2.130.10.10">
    <property type="entry name" value="YVTN repeat-like/Quinoprotein amine dehydrogenase"/>
    <property type="match status" value="2"/>
</dbReference>
<dbReference type="SUPFAM" id="SSF50978">
    <property type="entry name" value="WD40 repeat-like"/>
    <property type="match status" value="1"/>
</dbReference>
<dbReference type="EMBL" id="SJOL01012591">
    <property type="protein sequence ID" value="TGZ42236.1"/>
    <property type="molecule type" value="Genomic_DNA"/>
</dbReference>
<evidence type="ECO:0000256" key="1">
    <source>
        <dbReference type="SAM" id="Coils"/>
    </source>
</evidence>
<feature type="compositionally biased region" description="Polar residues" evidence="2">
    <location>
        <begin position="110"/>
        <end position="123"/>
    </location>
</feature>
<organism evidence="4 5">
    <name type="scientific">Opisthorchis felineus</name>
    <dbReference type="NCBI Taxonomy" id="147828"/>
    <lineage>
        <taxon>Eukaryota</taxon>
        <taxon>Metazoa</taxon>
        <taxon>Spiralia</taxon>
        <taxon>Lophotrochozoa</taxon>
        <taxon>Platyhelminthes</taxon>
        <taxon>Trematoda</taxon>
        <taxon>Digenea</taxon>
        <taxon>Opisthorchiida</taxon>
        <taxon>Opisthorchiata</taxon>
        <taxon>Opisthorchiidae</taxon>
        <taxon>Opisthorchis</taxon>
    </lineage>
</organism>
<reference evidence="4 5" key="1">
    <citation type="journal article" date="2019" name="BMC Genomics">
        <title>New insights from Opisthorchis felineus genome: update on genomics of the epidemiologically important liver flukes.</title>
        <authorList>
            <person name="Ershov N.I."/>
            <person name="Mordvinov V.A."/>
            <person name="Prokhortchouk E.B."/>
            <person name="Pakharukova M.Y."/>
            <person name="Gunbin K.V."/>
            <person name="Ustyantsev K."/>
            <person name="Genaev M.A."/>
            <person name="Blinov A.G."/>
            <person name="Mazur A."/>
            <person name="Boulygina E."/>
            <person name="Tsygankova S."/>
            <person name="Khrameeva E."/>
            <person name="Chekanov N."/>
            <person name="Fan G."/>
            <person name="Xiao A."/>
            <person name="Zhang H."/>
            <person name="Xu X."/>
            <person name="Yang H."/>
            <person name="Solovyev V."/>
            <person name="Lee S.M."/>
            <person name="Liu X."/>
            <person name="Afonnikov D.A."/>
            <person name="Skryabin K.G."/>
        </authorList>
    </citation>
    <scope>NUCLEOTIDE SEQUENCE [LARGE SCALE GENOMIC DNA]</scope>
    <source>
        <strain evidence="4">AK-0245</strain>
        <tissue evidence="4">Whole organism</tissue>
    </source>
</reference>
<feature type="domain" description="U1-type" evidence="3">
    <location>
        <begin position="21"/>
        <end position="55"/>
    </location>
</feature>
<dbReference type="InterPro" id="IPR003604">
    <property type="entry name" value="Matrin/U1-like-C_Znf_C2H2"/>
</dbReference>
<sequence length="683" mass="75760">MGTFLVPFSSHSYRNMELNVSHLDRCEVCDVTFTSKQASLMHNVSAEHHVRYERRQRALRRPIVHVCSFCGTGGMGALYQWQTHVRGKRHQKALRRFYESHPACRDGALPTTQTEESSFNSDSETSDPPPQLPQQCSSEAQSDSSPISLVSGSDSVIHIWSLPPASSTGLNCSSSSKLVHSCKYSRLAWDPCESKLISLQTTPFSEPCIQIRSDDLHNGTDVYNLFDGEFAFTSGVTRTSRLSATCFAFPLRGSSHQLAVGRTDGKVDVYGLSLKRLSLQIRIPCRSSFSAFSVPTCITWALCDRLLVIGTRTGDICVCLAPDGENNDPSLSILPVPQANTTSGAQETSCLTVCTSRLDTTLVAAGYSTGQFVVWRLDWPLSLNTLDHLYFQYFIPRPDSCSCELFNITWSLSTSRTLFTSGLPDLRLRVWKVERQKPVVDPIHILSISEPGVGYLSNDVTVDGFTLATGLTDGRIWLYDVRTMSTPFCTLASRGSTPVQFLLFLNRVKPPSDTDDLNPAVNCFNTVGGKESGRSLKNLTNIEHSFSPEHSNKRLCLIPDDSSDHKEARDSDSPAEFDVSPKSEHSPSYQPKETISSGISSQLPPVVSPIFDSDDVPDHTVNCLKIPASKSSSDAHLDKVVYQLYRLERRVEKKLAQLSSILLELRKENTALRRELEKRICLT</sequence>
<evidence type="ECO:0000256" key="2">
    <source>
        <dbReference type="SAM" id="MobiDB-lite"/>
    </source>
</evidence>
<feature type="region of interest" description="Disordered" evidence="2">
    <location>
        <begin position="104"/>
        <end position="149"/>
    </location>
</feature>
<dbReference type="InterPro" id="IPR036322">
    <property type="entry name" value="WD40_repeat_dom_sf"/>
</dbReference>
<proteinExistence type="predicted"/>
<name>A0A4S2K1Y7_OPIFE</name>
<dbReference type="InterPro" id="IPR015943">
    <property type="entry name" value="WD40/YVTN_repeat-like_dom_sf"/>
</dbReference>